<proteinExistence type="predicted"/>
<dbReference type="EMBL" id="JABXBU010000012">
    <property type="protein sequence ID" value="KAF8788876.1"/>
    <property type="molecule type" value="Genomic_DNA"/>
</dbReference>
<accession>A0A8T0FCM9</accession>
<evidence type="ECO:0000313" key="2">
    <source>
        <dbReference type="EMBL" id="KAF8788876.1"/>
    </source>
</evidence>
<keyword evidence="3" id="KW-1185">Reference proteome</keyword>
<name>A0A8T0FCM9_ARGBR</name>
<organism evidence="2 3">
    <name type="scientific">Argiope bruennichi</name>
    <name type="common">Wasp spider</name>
    <name type="synonym">Aranea bruennichi</name>
    <dbReference type="NCBI Taxonomy" id="94029"/>
    <lineage>
        <taxon>Eukaryota</taxon>
        <taxon>Metazoa</taxon>
        <taxon>Ecdysozoa</taxon>
        <taxon>Arthropoda</taxon>
        <taxon>Chelicerata</taxon>
        <taxon>Arachnida</taxon>
        <taxon>Araneae</taxon>
        <taxon>Araneomorphae</taxon>
        <taxon>Entelegynae</taxon>
        <taxon>Araneoidea</taxon>
        <taxon>Araneidae</taxon>
        <taxon>Argiope</taxon>
    </lineage>
</organism>
<protein>
    <submittedName>
        <fullName evidence="2">Uncharacterized protein</fullName>
    </submittedName>
</protein>
<evidence type="ECO:0000313" key="3">
    <source>
        <dbReference type="Proteomes" id="UP000807504"/>
    </source>
</evidence>
<evidence type="ECO:0000256" key="1">
    <source>
        <dbReference type="SAM" id="MobiDB-lite"/>
    </source>
</evidence>
<dbReference type="PANTHER" id="PTHR35385:SF2">
    <property type="entry name" value="PROTEIN B, PUTATIVE-RELATED"/>
    <property type="match status" value="1"/>
</dbReference>
<sequence length="262" mass="29330">MGPAEATKYHKEVLEMKSDFQPSNLANSRINPVRRTIEYWKKKSHISKPVKQACFLFQKLKQQITSYANINTEVAYEGNPFAVSVVTPIIKRSLSLPTSQEITFFDSISSCDPESHSVTFMLASCAAGAVPVGNFITKGQTEDSYKQGFTLVLDILKESVFHHHATFLQGPTTFITDDANAEVSALNKIWPEKFGITFVFFIERPEISIRESTPIARRAGGITRSSKRVASGHPSRGLHIPMKRKHNLKENAKLNQPNAKKH</sequence>
<dbReference type="Proteomes" id="UP000807504">
    <property type="component" value="Unassembled WGS sequence"/>
</dbReference>
<reference evidence="2" key="1">
    <citation type="journal article" date="2020" name="bioRxiv">
        <title>Chromosome-level reference genome of the European wasp spider Argiope bruennichi: a resource for studies on range expansion and evolutionary adaptation.</title>
        <authorList>
            <person name="Sheffer M.M."/>
            <person name="Hoppe A."/>
            <person name="Krehenwinkel H."/>
            <person name="Uhl G."/>
            <person name="Kuss A.W."/>
            <person name="Jensen L."/>
            <person name="Jensen C."/>
            <person name="Gillespie R.G."/>
            <person name="Hoff K.J."/>
            <person name="Prost S."/>
        </authorList>
    </citation>
    <scope>NUCLEOTIDE SEQUENCE</scope>
</reference>
<comment type="caution">
    <text evidence="2">The sequence shown here is derived from an EMBL/GenBank/DDBJ whole genome shotgun (WGS) entry which is preliminary data.</text>
</comment>
<feature type="region of interest" description="Disordered" evidence="1">
    <location>
        <begin position="221"/>
        <end position="240"/>
    </location>
</feature>
<dbReference type="PANTHER" id="PTHR35385">
    <property type="entry name" value="PROTEIN B, PUTATIVE-RELATED-RELATED"/>
    <property type="match status" value="1"/>
</dbReference>
<reference evidence="2" key="2">
    <citation type="submission" date="2020-06" db="EMBL/GenBank/DDBJ databases">
        <authorList>
            <person name="Sheffer M."/>
        </authorList>
    </citation>
    <scope>NUCLEOTIDE SEQUENCE</scope>
</reference>
<gene>
    <name evidence="2" type="ORF">HNY73_006870</name>
</gene>
<dbReference type="AlphaFoldDB" id="A0A8T0FCM9"/>